<sequence>MDKMAFVTPLKVIAGSG</sequence>
<evidence type="ECO:0000313" key="1">
    <source>
        <dbReference type="EMBL" id="KAF7802664.1"/>
    </source>
</evidence>
<evidence type="ECO:0000313" key="2">
    <source>
        <dbReference type="Proteomes" id="UP000634136"/>
    </source>
</evidence>
<organism evidence="1 2">
    <name type="scientific">Senna tora</name>
    <dbReference type="NCBI Taxonomy" id="362788"/>
    <lineage>
        <taxon>Eukaryota</taxon>
        <taxon>Viridiplantae</taxon>
        <taxon>Streptophyta</taxon>
        <taxon>Embryophyta</taxon>
        <taxon>Tracheophyta</taxon>
        <taxon>Spermatophyta</taxon>
        <taxon>Magnoliopsida</taxon>
        <taxon>eudicotyledons</taxon>
        <taxon>Gunneridae</taxon>
        <taxon>Pentapetalae</taxon>
        <taxon>rosids</taxon>
        <taxon>fabids</taxon>
        <taxon>Fabales</taxon>
        <taxon>Fabaceae</taxon>
        <taxon>Caesalpinioideae</taxon>
        <taxon>Cassia clade</taxon>
        <taxon>Senna</taxon>
    </lineage>
</organism>
<reference evidence="1" key="1">
    <citation type="submission" date="2020-09" db="EMBL/GenBank/DDBJ databases">
        <title>Genome-Enabled Discovery of Anthraquinone Biosynthesis in Senna tora.</title>
        <authorList>
            <person name="Kang S.-H."/>
            <person name="Pandey R.P."/>
            <person name="Lee C.-M."/>
            <person name="Sim J.-S."/>
            <person name="Jeong J.-T."/>
            <person name="Choi B.-S."/>
            <person name="Jung M."/>
            <person name="Ginzburg D."/>
            <person name="Zhao K."/>
            <person name="Won S.Y."/>
            <person name="Oh T.-J."/>
            <person name="Yu Y."/>
            <person name="Kim N.-H."/>
            <person name="Lee O.R."/>
            <person name="Lee T.-H."/>
            <person name="Bashyal P."/>
            <person name="Kim T.-S."/>
            <person name="Lee W.-H."/>
            <person name="Kawkins C."/>
            <person name="Kim C.-K."/>
            <person name="Kim J.S."/>
            <person name="Ahn B.O."/>
            <person name="Rhee S.Y."/>
            <person name="Sohng J.K."/>
        </authorList>
    </citation>
    <scope>NUCLEOTIDE SEQUENCE</scope>
    <source>
        <tissue evidence="1">Leaf</tissue>
    </source>
</reference>
<protein>
    <submittedName>
        <fullName evidence="1">Uncharacterized protein</fullName>
    </submittedName>
</protein>
<dbReference type="EMBL" id="JAAIUW010000013">
    <property type="protein sequence ID" value="KAF7802664.1"/>
    <property type="molecule type" value="Genomic_DNA"/>
</dbReference>
<name>A0A834SSM5_9FABA</name>
<dbReference type="AlphaFoldDB" id="A0A834SSM5"/>
<proteinExistence type="predicted"/>
<accession>A0A834SSM5</accession>
<dbReference type="Proteomes" id="UP000634136">
    <property type="component" value="Unassembled WGS sequence"/>
</dbReference>
<comment type="caution">
    <text evidence="1">The sequence shown here is derived from an EMBL/GenBank/DDBJ whole genome shotgun (WGS) entry which is preliminary data.</text>
</comment>
<keyword evidence="2" id="KW-1185">Reference proteome</keyword>
<gene>
    <name evidence="1" type="ORF">G2W53_041775</name>
</gene>